<evidence type="ECO:0000313" key="13">
    <source>
        <dbReference type="EMBL" id="CAI2368595.1"/>
    </source>
</evidence>
<keyword evidence="14" id="KW-1185">Reference proteome</keyword>
<dbReference type="SMART" id="SM00220">
    <property type="entry name" value="S_TKc"/>
    <property type="match status" value="1"/>
</dbReference>
<name>A0AAD1UPT1_EUPCR</name>
<dbReference type="FunFam" id="1.10.510.10:FF:000405">
    <property type="entry name" value="Mitogen-activated protein kinase"/>
    <property type="match status" value="1"/>
</dbReference>
<keyword evidence="10" id="KW-0460">Magnesium</keyword>
<evidence type="ECO:0000256" key="10">
    <source>
        <dbReference type="RuleBase" id="RU361165"/>
    </source>
</evidence>
<keyword evidence="4 10" id="KW-0418">Kinase</keyword>
<comment type="catalytic activity">
    <reaction evidence="10">
        <text>L-threonyl-[protein] + ATP = O-phospho-L-threonyl-[protein] + ADP + H(+)</text>
        <dbReference type="Rhea" id="RHEA:46608"/>
        <dbReference type="Rhea" id="RHEA-COMP:11060"/>
        <dbReference type="Rhea" id="RHEA-COMP:11605"/>
        <dbReference type="ChEBI" id="CHEBI:15378"/>
        <dbReference type="ChEBI" id="CHEBI:30013"/>
        <dbReference type="ChEBI" id="CHEBI:30616"/>
        <dbReference type="ChEBI" id="CHEBI:61977"/>
        <dbReference type="ChEBI" id="CHEBI:456216"/>
        <dbReference type="EC" id="2.7.11.24"/>
    </reaction>
</comment>
<dbReference type="PROSITE" id="PS50011">
    <property type="entry name" value="PROTEIN_KINASE_DOM"/>
    <property type="match status" value="1"/>
</dbReference>
<dbReference type="Pfam" id="PF00069">
    <property type="entry name" value="Pkinase"/>
    <property type="match status" value="2"/>
</dbReference>
<feature type="region of interest" description="Disordered" evidence="11">
    <location>
        <begin position="190"/>
        <end position="212"/>
    </location>
</feature>
<evidence type="ECO:0000256" key="1">
    <source>
        <dbReference type="ARBA" id="ARBA00022527"/>
    </source>
</evidence>
<evidence type="ECO:0000256" key="3">
    <source>
        <dbReference type="ARBA" id="ARBA00022741"/>
    </source>
</evidence>
<dbReference type="CDD" id="cd07834">
    <property type="entry name" value="STKc_MAPK"/>
    <property type="match status" value="1"/>
</dbReference>
<dbReference type="InterPro" id="IPR050117">
    <property type="entry name" value="MAPK"/>
</dbReference>
<dbReference type="GO" id="GO:0005524">
    <property type="term" value="F:ATP binding"/>
    <property type="evidence" value="ECO:0007669"/>
    <property type="project" value="UniProtKB-UniRule"/>
</dbReference>
<sequence>MPKEKSKAHKFTDWEVGKDYECQKLLGSGSYGSVAMAIHKPTKTKVAIKKMEGVFEDETDCKRILREVKLLRCMDHPFVVKLFDIIEPKDRDEFDSLYIVIEYAESDLKKVVKSAIHLQILHIKTVTYNLLCAVKYIHSAGCLHRDLKPANVLINEDCTIKVCDFGLARSTTGVETSSWKIEEKKKDEKEISYTGGDDEDKEEEKKEEKKEIDKKEIRQRLVRTKDKRKNMKRELTGHVVTRWYRAPELILLEKDYGPPIDIWSVGCIFGELLGMMKENAPTYLDRKPLFPGKSCFPLSPNNKLTEKRKGFPFSSTDQLNIIFQKLGTPSEDDRSFVTDQKAIEYLDAFPECERVDFHGIYKGGGDEALDLLDKFLQFNPYYRISIDECLEHPFLADVRKKDLETVAEKPVEFDFEAEMLDRDRLRDLFLEEIDYFKTMRESS</sequence>
<comment type="cofactor">
    <cofactor evidence="10">
        <name>Mg(2+)</name>
        <dbReference type="ChEBI" id="CHEBI:18420"/>
    </cofactor>
</comment>
<dbReference type="PROSITE" id="PS00108">
    <property type="entry name" value="PROTEIN_KINASE_ST"/>
    <property type="match status" value="1"/>
</dbReference>
<feature type="binding site" evidence="8">
    <location>
        <position position="50"/>
    </location>
    <ligand>
        <name>ATP</name>
        <dbReference type="ChEBI" id="CHEBI:30616"/>
    </ligand>
</feature>
<dbReference type="GO" id="GO:0004707">
    <property type="term" value="F:MAP kinase activity"/>
    <property type="evidence" value="ECO:0007669"/>
    <property type="project" value="UniProtKB-EC"/>
</dbReference>
<comment type="catalytic activity">
    <reaction evidence="6">
        <text>L-threonyl-[protein] + ATP = O-phospho-L-threonyl-[protein] + ADP + H(+)</text>
        <dbReference type="Rhea" id="RHEA:46608"/>
        <dbReference type="Rhea" id="RHEA-COMP:11060"/>
        <dbReference type="Rhea" id="RHEA-COMP:11605"/>
        <dbReference type="ChEBI" id="CHEBI:15378"/>
        <dbReference type="ChEBI" id="CHEBI:30013"/>
        <dbReference type="ChEBI" id="CHEBI:30616"/>
        <dbReference type="ChEBI" id="CHEBI:61977"/>
        <dbReference type="ChEBI" id="CHEBI:456216"/>
        <dbReference type="EC" id="2.7.11.1"/>
    </reaction>
</comment>
<evidence type="ECO:0000256" key="5">
    <source>
        <dbReference type="ARBA" id="ARBA00022840"/>
    </source>
</evidence>
<dbReference type="InterPro" id="IPR011009">
    <property type="entry name" value="Kinase-like_dom_sf"/>
</dbReference>
<dbReference type="SUPFAM" id="SSF56112">
    <property type="entry name" value="Protein kinase-like (PK-like)"/>
    <property type="match status" value="1"/>
</dbReference>
<evidence type="ECO:0000256" key="4">
    <source>
        <dbReference type="ARBA" id="ARBA00022777"/>
    </source>
</evidence>
<feature type="domain" description="Protein kinase" evidence="12">
    <location>
        <begin position="20"/>
        <end position="395"/>
    </location>
</feature>
<evidence type="ECO:0000313" key="14">
    <source>
        <dbReference type="Proteomes" id="UP001295684"/>
    </source>
</evidence>
<dbReference type="PANTHER" id="PTHR24055">
    <property type="entry name" value="MITOGEN-ACTIVATED PROTEIN KINASE"/>
    <property type="match status" value="1"/>
</dbReference>
<comment type="similarity">
    <text evidence="10">Belongs to the protein kinase superfamily. Ser/Thr protein kinase family. MAP kinase subfamily.</text>
</comment>
<evidence type="ECO:0000256" key="9">
    <source>
        <dbReference type="RuleBase" id="RU000304"/>
    </source>
</evidence>
<keyword evidence="1 9" id="KW-0723">Serine/threonine-protein kinase</keyword>
<dbReference type="InterPro" id="IPR008271">
    <property type="entry name" value="Ser/Thr_kinase_AS"/>
</dbReference>
<evidence type="ECO:0000256" key="2">
    <source>
        <dbReference type="ARBA" id="ARBA00022679"/>
    </source>
</evidence>
<dbReference type="InterPro" id="IPR003527">
    <property type="entry name" value="MAP_kinase_CS"/>
</dbReference>
<dbReference type="Gene3D" id="1.10.510.10">
    <property type="entry name" value="Transferase(Phosphotransferase) domain 1"/>
    <property type="match status" value="1"/>
</dbReference>
<protein>
    <recommendedName>
        <fullName evidence="10">Mitogen-activated protein kinase</fullName>
        <ecNumber evidence="10">2.7.11.24</ecNumber>
    </recommendedName>
</protein>
<keyword evidence="3 8" id="KW-0547">Nucleotide-binding</keyword>
<keyword evidence="2 10" id="KW-0808">Transferase</keyword>
<dbReference type="PROSITE" id="PS00107">
    <property type="entry name" value="PROTEIN_KINASE_ATP"/>
    <property type="match status" value="1"/>
</dbReference>
<evidence type="ECO:0000259" key="12">
    <source>
        <dbReference type="PROSITE" id="PS50011"/>
    </source>
</evidence>
<dbReference type="FunFam" id="3.30.200.20:FF:000046">
    <property type="entry name" value="Mitogen-activated protein kinase"/>
    <property type="match status" value="1"/>
</dbReference>
<evidence type="ECO:0000256" key="6">
    <source>
        <dbReference type="ARBA" id="ARBA00047899"/>
    </source>
</evidence>
<dbReference type="EMBL" id="CAMPGE010009731">
    <property type="protein sequence ID" value="CAI2368595.1"/>
    <property type="molecule type" value="Genomic_DNA"/>
</dbReference>
<organism evidence="13 14">
    <name type="scientific">Euplotes crassus</name>
    <dbReference type="NCBI Taxonomy" id="5936"/>
    <lineage>
        <taxon>Eukaryota</taxon>
        <taxon>Sar</taxon>
        <taxon>Alveolata</taxon>
        <taxon>Ciliophora</taxon>
        <taxon>Intramacronucleata</taxon>
        <taxon>Spirotrichea</taxon>
        <taxon>Hypotrichia</taxon>
        <taxon>Euplotida</taxon>
        <taxon>Euplotidae</taxon>
        <taxon>Moneuplotes</taxon>
    </lineage>
</organism>
<dbReference type="EC" id="2.7.11.24" evidence="10"/>
<dbReference type="Gene3D" id="3.30.200.20">
    <property type="entry name" value="Phosphorylase Kinase, domain 1"/>
    <property type="match status" value="1"/>
</dbReference>
<comment type="caution">
    <text evidence="13">The sequence shown here is derived from an EMBL/GenBank/DDBJ whole genome shotgun (WGS) entry which is preliminary data.</text>
</comment>
<evidence type="ECO:0000256" key="8">
    <source>
        <dbReference type="PROSITE-ProRule" id="PRU10141"/>
    </source>
</evidence>
<dbReference type="Proteomes" id="UP001295684">
    <property type="component" value="Unassembled WGS sequence"/>
</dbReference>
<proteinExistence type="inferred from homology"/>
<accession>A0AAD1UPT1</accession>
<evidence type="ECO:0000256" key="11">
    <source>
        <dbReference type="SAM" id="MobiDB-lite"/>
    </source>
</evidence>
<evidence type="ECO:0000256" key="7">
    <source>
        <dbReference type="ARBA" id="ARBA00048679"/>
    </source>
</evidence>
<keyword evidence="5 8" id="KW-0067">ATP-binding</keyword>
<gene>
    <name evidence="13" type="ORF">ECRASSUSDP1_LOCUS9891</name>
</gene>
<comment type="catalytic activity">
    <reaction evidence="7">
        <text>L-seryl-[protein] + ATP = O-phospho-L-seryl-[protein] + ADP + H(+)</text>
        <dbReference type="Rhea" id="RHEA:17989"/>
        <dbReference type="Rhea" id="RHEA-COMP:9863"/>
        <dbReference type="Rhea" id="RHEA-COMP:11604"/>
        <dbReference type="ChEBI" id="CHEBI:15378"/>
        <dbReference type="ChEBI" id="CHEBI:29999"/>
        <dbReference type="ChEBI" id="CHEBI:30616"/>
        <dbReference type="ChEBI" id="CHEBI:83421"/>
        <dbReference type="ChEBI" id="CHEBI:456216"/>
        <dbReference type="EC" id="2.7.11.1"/>
    </reaction>
</comment>
<reference evidence="13" key="1">
    <citation type="submission" date="2023-07" db="EMBL/GenBank/DDBJ databases">
        <authorList>
            <consortium name="AG Swart"/>
            <person name="Singh M."/>
            <person name="Singh A."/>
            <person name="Seah K."/>
            <person name="Emmerich C."/>
        </authorList>
    </citation>
    <scope>NUCLEOTIDE SEQUENCE</scope>
    <source>
        <strain evidence="13">DP1</strain>
    </source>
</reference>
<dbReference type="InterPro" id="IPR017441">
    <property type="entry name" value="Protein_kinase_ATP_BS"/>
</dbReference>
<dbReference type="InterPro" id="IPR000719">
    <property type="entry name" value="Prot_kinase_dom"/>
</dbReference>
<dbReference type="AlphaFoldDB" id="A0AAD1UPT1"/>
<dbReference type="PROSITE" id="PS01351">
    <property type="entry name" value="MAPK"/>
    <property type="match status" value="1"/>
</dbReference>
<comment type="activity regulation">
    <text evidence="10">Activated by threonine and tyrosine phosphorylation.</text>
</comment>
<feature type="compositionally biased region" description="Basic and acidic residues" evidence="11">
    <location>
        <begin position="203"/>
        <end position="212"/>
    </location>
</feature>